<gene>
    <name evidence="1" type="ORF">COB20_07305</name>
</gene>
<accession>A0A2A4X5D0</accession>
<dbReference type="Proteomes" id="UP000218767">
    <property type="component" value="Unassembled WGS sequence"/>
</dbReference>
<name>A0A2A4X5D0_9GAMM</name>
<proteinExistence type="predicted"/>
<sequence>MKLPDFKDFESFNELRKKIGTEELGYFELFDPAIHLTGSERSALEDPGMLLKADGLRVLPDKTLAIKNSRVLAYIPDEIWYRNHREYPSYHLAWCSQLEAQLVEHPVLEYLVTTKISDDYKLLKIRGSGEVSLSEHGLVVCKHCLHTLRYRDYDEFRNRRRGYSQKVLNEFSLKGFYRFYQQYPLSFAKSTLTEKTERDEKKSVLD</sequence>
<organism evidence="1 2">
    <name type="scientific">SAR86 cluster bacterium</name>
    <dbReference type="NCBI Taxonomy" id="2030880"/>
    <lineage>
        <taxon>Bacteria</taxon>
        <taxon>Pseudomonadati</taxon>
        <taxon>Pseudomonadota</taxon>
        <taxon>Gammaproteobacteria</taxon>
        <taxon>SAR86 cluster</taxon>
    </lineage>
</organism>
<protein>
    <submittedName>
        <fullName evidence="1">Uncharacterized protein</fullName>
    </submittedName>
</protein>
<dbReference type="AlphaFoldDB" id="A0A2A4X5D0"/>
<evidence type="ECO:0000313" key="1">
    <source>
        <dbReference type="EMBL" id="PCI77716.1"/>
    </source>
</evidence>
<evidence type="ECO:0000313" key="2">
    <source>
        <dbReference type="Proteomes" id="UP000218767"/>
    </source>
</evidence>
<comment type="caution">
    <text evidence="1">The sequence shown here is derived from an EMBL/GenBank/DDBJ whole genome shotgun (WGS) entry which is preliminary data.</text>
</comment>
<reference evidence="2" key="1">
    <citation type="submission" date="2017-08" db="EMBL/GenBank/DDBJ databases">
        <title>A dynamic microbial community with high functional redundancy inhabits the cold, oxic subseafloor aquifer.</title>
        <authorList>
            <person name="Tully B.J."/>
            <person name="Wheat C.G."/>
            <person name="Glazer B.T."/>
            <person name="Huber J.A."/>
        </authorList>
    </citation>
    <scope>NUCLEOTIDE SEQUENCE [LARGE SCALE GENOMIC DNA]</scope>
</reference>
<dbReference type="EMBL" id="NVUL01000043">
    <property type="protein sequence ID" value="PCI77716.1"/>
    <property type="molecule type" value="Genomic_DNA"/>
</dbReference>